<evidence type="ECO:0000259" key="10">
    <source>
        <dbReference type="SMART" id="SM00415"/>
    </source>
</evidence>
<dbReference type="Proteomes" id="UP001345219">
    <property type="component" value="Chromosome 24"/>
</dbReference>
<evidence type="ECO:0000256" key="2">
    <source>
        <dbReference type="ARBA" id="ARBA00022553"/>
    </source>
</evidence>
<evidence type="ECO:0000256" key="7">
    <source>
        <dbReference type="ARBA" id="ARBA00023242"/>
    </source>
</evidence>
<dbReference type="GO" id="GO:0000978">
    <property type="term" value="F:RNA polymerase II cis-regulatory region sequence-specific DNA binding"/>
    <property type="evidence" value="ECO:0007669"/>
    <property type="project" value="TreeGrafter"/>
</dbReference>
<feature type="region of interest" description="Disordered" evidence="9">
    <location>
        <begin position="254"/>
        <end position="319"/>
    </location>
</feature>
<dbReference type="GO" id="GO:0005634">
    <property type="term" value="C:nucleus"/>
    <property type="evidence" value="ECO:0007669"/>
    <property type="project" value="UniProtKB-SubCell"/>
</dbReference>
<dbReference type="Gene3D" id="1.10.10.10">
    <property type="entry name" value="Winged helix-like DNA-binding domain superfamily/Winged helix DNA-binding domain"/>
    <property type="match status" value="1"/>
</dbReference>
<evidence type="ECO:0000256" key="1">
    <source>
        <dbReference type="ARBA" id="ARBA00004123"/>
    </source>
</evidence>
<dbReference type="Pfam" id="PF00447">
    <property type="entry name" value="HSF_DNA-bind"/>
    <property type="match status" value="1"/>
</dbReference>
<comment type="subcellular location">
    <subcellularLocation>
        <location evidence="1">Nucleus</location>
    </subcellularLocation>
</comment>
<keyword evidence="5" id="KW-0238">DNA-binding</keyword>
<keyword evidence="4" id="KW-0346">Stress response</keyword>
<dbReference type="PRINTS" id="PR00056">
    <property type="entry name" value="HSFDOMAIN"/>
</dbReference>
<feature type="domain" description="HSF-type DNA-binding" evidence="10">
    <location>
        <begin position="10"/>
        <end position="103"/>
    </location>
</feature>
<feature type="compositionally biased region" description="Low complexity" evidence="9">
    <location>
        <begin position="287"/>
        <end position="306"/>
    </location>
</feature>
<dbReference type="PANTHER" id="PTHR10015">
    <property type="entry name" value="HEAT SHOCK TRANSCRIPTION FACTOR"/>
    <property type="match status" value="1"/>
</dbReference>
<dbReference type="InterPro" id="IPR036390">
    <property type="entry name" value="WH_DNA-bd_sf"/>
</dbReference>
<evidence type="ECO:0000256" key="9">
    <source>
        <dbReference type="SAM" id="MobiDB-lite"/>
    </source>
</evidence>
<sequence length="431" mass="49911">MEESQSKAIAPAPFLTKTYEMVDDPQTNDLVSWSESGRSFIVWNPLDFSDKLLPQYFKHNNFSSFVRQLNTYGFRKCDPDQWEFANEEFIRGEKHLLKNIYRRKPMHSHSMHNFLLTDTEKQVYENEIRRLMQENSLLHSELQRRRGENPADIDLHVQFLAKKLQEMGNKQRQMVAFLMEHMRNPRFPAPLVDQPDARDKRSSLLEFDQLELNEHSKGSEFSTALVLNSDEKMEDSPDMWDDLQQGIGQKMAVDDDNADSSLRPPSAIVPMNIESPGDSERNIHAWSPRSAPSSSSRDLRSLSPELCMSNDQPESPTTSSAYLNIDISLNSSVIDVDSETCNNEVNEIEKTPSEQESEKTPKVPKETNDMFWEQFLTERPRQSETQEVESTRTEGIYAVNEPASHGKFWWSPHYVTDFLKQIADRPLDERT</sequence>
<keyword evidence="7" id="KW-0539">Nucleus</keyword>
<dbReference type="SUPFAM" id="SSF46785">
    <property type="entry name" value="Winged helix' DNA-binding domain"/>
    <property type="match status" value="1"/>
</dbReference>
<dbReference type="GO" id="GO:0006357">
    <property type="term" value="P:regulation of transcription by RNA polymerase II"/>
    <property type="evidence" value="ECO:0007669"/>
    <property type="project" value="TreeGrafter"/>
</dbReference>
<dbReference type="InterPro" id="IPR000232">
    <property type="entry name" value="HSF_DNA-bd"/>
</dbReference>
<evidence type="ECO:0000256" key="3">
    <source>
        <dbReference type="ARBA" id="ARBA00023015"/>
    </source>
</evidence>
<feature type="region of interest" description="Disordered" evidence="9">
    <location>
        <begin position="349"/>
        <end position="368"/>
    </location>
</feature>
<evidence type="ECO:0000256" key="8">
    <source>
        <dbReference type="ARBA" id="ARBA00061350"/>
    </source>
</evidence>
<evidence type="ECO:0000313" key="11">
    <source>
        <dbReference type="EMBL" id="KAK4770163.1"/>
    </source>
</evidence>
<keyword evidence="3" id="KW-0805">Transcription regulation</keyword>
<dbReference type="EMBL" id="JAXIOK010000005">
    <property type="protein sequence ID" value="KAK4770163.1"/>
    <property type="molecule type" value="Genomic_DNA"/>
</dbReference>
<evidence type="ECO:0000256" key="6">
    <source>
        <dbReference type="ARBA" id="ARBA00023163"/>
    </source>
</evidence>
<comment type="caution">
    <text evidence="11">The sequence shown here is derived from an EMBL/GenBank/DDBJ whole genome shotgun (WGS) entry which is preliminary data.</text>
</comment>
<evidence type="ECO:0000256" key="4">
    <source>
        <dbReference type="ARBA" id="ARBA00023016"/>
    </source>
</evidence>
<dbReference type="GO" id="GO:0003700">
    <property type="term" value="F:DNA-binding transcription factor activity"/>
    <property type="evidence" value="ECO:0007669"/>
    <property type="project" value="InterPro"/>
</dbReference>
<organism evidence="11 12">
    <name type="scientific">Trapa incisa</name>
    <dbReference type="NCBI Taxonomy" id="236973"/>
    <lineage>
        <taxon>Eukaryota</taxon>
        <taxon>Viridiplantae</taxon>
        <taxon>Streptophyta</taxon>
        <taxon>Embryophyta</taxon>
        <taxon>Tracheophyta</taxon>
        <taxon>Spermatophyta</taxon>
        <taxon>Magnoliopsida</taxon>
        <taxon>eudicotyledons</taxon>
        <taxon>Gunneridae</taxon>
        <taxon>Pentapetalae</taxon>
        <taxon>rosids</taxon>
        <taxon>malvids</taxon>
        <taxon>Myrtales</taxon>
        <taxon>Lythraceae</taxon>
        <taxon>Trapa</taxon>
    </lineage>
</organism>
<protein>
    <recommendedName>
        <fullName evidence="10">HSF-type DNA-binding domain-containing protein</fullName>
    </recommendedName>
</protein>
<name>A0AAN7QMA1_9MYRT</name>
<keyword evidence="6" id="KW-0804">Transcription</keyword>
<feature type="compositionally biased region" description="Polar residues" evidence="9">
    <location>
        <begin position="309"/>
        <end position="319"/>
    </location>
</feature>
<keyword evidence="2" id="KW-0597">Phosphoprotein</keyword>
<dbReference type="PANTHER" id="PTHR10015:SF445">
    <property type="entry name" value="HEAT STRESS TRANSCRIPTION FACTOR A-4B-LIKE"/>
    <property type="match status" value="1"/>
</dbReference>
<dbReference type="FunFam" id="1.10.10.10:FF:000057">
    <property type="entry name" value="Heat shock transcription factor 1"/>
    <property type="match status" value="1"/>
</dbReference>
<dbReference type="GO" id="GO:0034605">
    <property type="term" value="P:cellular response to heat"/>
    <property type="evidence" value="ECO:0007669"/>
    <property type="project" value="TreeGrafter"/>
</dbReference>
<gene>
    <name evidence="11" type="ORF">SAY87_030695</name>
</gene>
<evidence type="ECO:0000256" key="5">
    <source>
        <dbReference type="ARBA" id="ARBA00023125"/>
    </source>
</evidence>
<proteinExistence type="inferred from homology"/>
<accession>A0AAN7QMA1</accession>
<dbReference type="SMART" id="SM00415">
    <property type="entry name" value="HSF"/>
    <property type="match status" value="1"/>
</dbReference>
<keyword evidence="12" id="KW-1185">Reference proteome</keyword>
<evidence type="ECO:0000313" key="12">
    <source>
        <dbReference type="Proteomes" id="UP001345219"/>
    </source>
</evidence>
<dbReference type="AlphaFoldDB" id="A0AAN7QMA1"/>
<reference evidence="11 12" key="1">
    <citation type="journal article" date="2023" name="Hortic Res">
        <title>Pangenome of water caltrop reveals structural variations and asymmetric subgenome divergence after allopolyploidization.</title>
        <authorList>
            <person name="Zhang X."/>
            <person name="Chen Y."/>
            <person name="Wang L."/>
            <person name="Yuan Y."/>
            <person name="Fang M."/>
            <person name="Shi L."/>
            <person name="Lu R."/>
            <person name="Comes H.P."/>
            <person name="Ma Y."/>
            <person name="Chen Y."/>
            <person name="Huang G."/>
            <person name="Zhou Y."/>
            <person name="Zheng Z."/>
            <person name="Qiu Y."/>
        </authorList>
    </citation>
    <scope>NUCLEOTIDE SEQUENCE [LARGE SCALE GENOMIC DNA]</scope>
    <source>
        <tissue evidence="11">Roots</tissue>
    </source>
</reference>
<comment type="similarity">
    <text evidence="8">Belongs to the HSF family. Class A subfamily.</text>
</comment>
<dbReference type="InterPro" id="IPR036388">
    <property type="entry name" value="WH-like_DNA-bd_sf"/>
</dbReference>